<evidence type="ECO:0000313" key="6">
    <source>
        <dbReference type="Proteomes" id="UP000011715"/>
    </source>
</evidence>
<evidence type="ECO:0000259" key="3">
    <source>
        <dbReference type="Pfam" id="PF24883"/>
    </source>
</evidence>
<dbReference type="SUPFAM" id="SSF52540">
    <property type="entry name" value="P-loop containing nucleoside triphosphate hydrolases"/>
    <property type="match status" value="1"/>
</dbReference>
<evidence type="ECO:0000256" key="1">
    <source>
        <dbReference type="ARBA" id="ARBA00022737"/>
    </source>
</evidence>
<dbReference type="OrthoDB" id="195446at2759"/>
<dbReference type="InterPro" id="IPR027417">
    <property type="entry name" value="P-loop_NTPase"/>
</dbReference>
<feature type="region of interest" description="Disordered" evidence="2">
    <location>
        <begin position="641"/>
        <end position="702"/>
    </location>
</feature>
<feature type="region of interest" description="Disordered" evidence="2">
    <location>
        <begin position="180"/>
        <end position="207"/>
    </location>
</feature>
<name>A0A0C4E3U0_MAGP6</name>
<feature type="compositionally biased region" description="Polar residues" evidence="2">
    <location>
        <begin position="454"/>
        <end position="464"/>
    </location>
</feature>
<dbReference type="InterPro" id="IPR056884">
    <property type="entry name" value="NPHP3-like_N"/>
</dbReference>
<feature type="region of interest" description="Disordered" evidence="2">
    <location>
        <begin position="434"/>
        <end position="496"/>
    </location>
</feature>
<keyword evidence="6" id="KW-1185">Reference proteome</keyword>
<feature type="region of interest" description="Disordered" evidence="2">
    <location>
        <begin position="740"/>
        <end position="814"/>
    </location>
</feature>
<dbReference type="EMBL" id="ADBL01001719">
    <property type="status" value="NOT_ANNOTATED_CDS"/>
    <property type="molecule type" value="Genomic_DNA"/>
</dbReference>
<feature type="region of interest" description="Disordered" evidence="2">
    <location>
        <begin position="311"/>
        <end position="332"/>
    </location>
</feature>
<dbReference type="Proteomes" id="UP000011715">
    <property type="component" value="Unassembled WGS sequence"/>
</dbReference>
<dbReference type="PANTHER" id="PTHR10039">
    <property type="entry name" value="AMELOGENIN"/>
    <property type="match status" value="1"/>
</dbReference>
<reference evidence="6" key="1">
    <citation type="submission" date="2010-05" db="EMBL/GenBank/DDBJ databases">
        <title>The genome sequence of Magnaporthe poae strain ATCC 64411.</title>
        <authorList>
            <person name="Ma L.-J."/>
            <person name="Dead R."/>
            <person name="Young S."/>
            <person name="Zeng Q."/>
            <person name="Koehrsen M."/>
            <person name="Alvarado L."/>
            <person name="Berlin A."/>
            <person name="Chapman S.B."/>
            <person name="Chen Z."/>
            <person name="Freedman E."/>
            <person name="Gellesch M."/>
            <person name="Goldberg J."/>
            <person name="Griggs A."/>
            <person name="Gujja S."/>
            <person name="Heilman E.R."/>
            <person name="Heiman D."/>
            <person name="Hepburn T."/>
            <person name="Howarth C."/>
            <person name="Jen D."/>
            <person name="Larson L."/>
            <person name="Mehta T."/>
            <person name="Neiman D."/>
            <person name="Pearson M."/>
            <person name="Roberts A."/>
            <person name="Saif S."/>
            <person name="Shea T."/>
            <person name="Shenoy N."/>
            <person name="Sisk P."/>
            <person name="Stolte C."/>
            <person name="Sykes S."/>
            <person name="Walk T."/>
            <person name="White J."/>
            <person name="Yandava C."/>
            <person name="Haas B."/>
            <person name="Nusbaum C."/>
            <person name="Birren B."/>
        </authorList>
    </citation>
    <scope>NUCLEOTIDE SEQUENCE [LARGE SCALE GENOMIC DNA]</scope>
    <source>
        <strain evidence="6">ATCC 64411 / 73-15</strain>
    </source>
</reference>
<reference evidence="4" key="3">
    <citation type="submission" date="2011-03" db="EMBL/GenBank/DDBJ databases">
        <title>Annotation of Magnaporthe poae ATCC 64411.</title>
        <authorList>
            <person name="Ma L.-J."/>
            <person name="Dead R."/>
            <person name="Young S.K."/>
            <person name="Zeng Q."/>
            <person name="Gargeya S."/>
            <person name="Fitzgerald M."/>
            <person name="Haas B."/>
            <person name="Abouelleil A."/>
            <person name="Alvarado L."/>
            <person name="Arachchi H.M."/>
            <person name="Berlin A."/>
            <person name="Brown A."/>
            <person name="Chapman S.B."/>
            <person name="Chen Z."/>
            <person name="Dunbar C."/>
            <person name="Freedman E."/>
            <person name="Gearin G."/>
            <person name="Gellesch M."/>
            <person name="Goldberg J."/>
            <person name="Griggs A."/>
            <person name="Gujja S."/>
            <person name="Heiman D."/>
            <person name="Howarth C."/>
            <person name="Larson L."/>
            <person name="Lui A."/>
            <person name="MacDonald P.J.P."/>
            <person name="Mehta T."/>
            <person name="Montmayeur A."/>
            <person name="Murphy C."/>
            <person name="Neiman D."/>
            <person name="Pearson M."/>
            <person name="Priest M."/>
            <person name="Roberts A."/>
            <person name="Saif S."/>
            <person name="Shea T."/>
            <person name="Shenoy N."/>
            <person name="Sisk P."/>
            <person name="Stolte C."/>
            <person name="Sykes S."/>
            <person name="Yandava C."/>
            <person name="Wortman J."/>
            <person name="Nusbaum C."/>
            <person name="Birren B."/>
        </authorList>
    </citation>
    <scope>NUCLEOTIDE SEQUENCE</scope>
    <source>
        <strain evidence="4">ATCC 64411</strain>
    </source>
</reference>
<dbReference type="STRING" id="644358.A0A0C4E3U0"/>
<dbReference type="Pfam" id="PF24883">
    <property type="entry name" value="NPHP3_N"/>
    <property type="match status" value="1"/>
</dbReference>
<reference evidence="5" key="5">
    <citation type="submission" date="2015-06" db="UniProtKB">
        <authorList>
            <consortium name="EnsemblFungi"/>
        </authorList>
    </citation>
    <scope>IDENTIFICATION</scope>
    <source>
        <strain evidence="5">ATCC 64411</strain>
    </source>
</reference>
<dbReference type="EnsemblFungi" id="MAPG_07111T0">
    <property type="protein sequence ID" value="MAPG_07111T0"/>
    <property type="gene ID" value="MAPG_07111"/>
</dbReference>
<feature type="compositionally biased region" description="Basic and acidic residues" evidence="2">
    <location>
        <begin position="793"/>
        <end position="805"/>
    </location>
</feature>
<organism evidence="5 6">
    <name type="scientific">Magnaporthiopsis poae (strain ATCC 64411 / 73-15)</name>
    <name type="common">Kentucky bluegrass fungus</name>
    <name type="synonym">Magnaporthe poae</name>
    <dbReference type="NCBI Taxonomy" id="644358"/>
    <lineage>
        <taxon>Eukaryota</taxon>
        <taxon>Fungi</taxon>
        <taxon>Dikarya</taxon>
        <taxon>Ascomycota</taxon>
        <taxon>Pezizomycotina</taxon>
        <taxon>Sordariomycetes</taxon>
        <taxon>Sordariomycetidae</taxon>
        <taxon>Magnaporthales</taxon>
        <taxon>Magnaporthaceae</taxon>
        <taxon>Magnaporthiopsis</taxon>
    </lineage>
</organism>
<dbReference type="VEuPathDB" id="FungiDB:MAPG_07111"/>
<evidence type="ECO:0000313" key="5">
    <source>
        <dbReference type="EnsemblFungi" id="MAPG_07111T0"/>
    </source>
</evidence>
<feature type="compositionally biased region" description="Polar residues" evidence="2">
    <location>
        <begin position="641"/>
        <end position="662"/>
    </location>
</feature>
<sequence>MASGGLPVDAADPTTASDISSNPAYTLDTVYTASLMFTSGEGPLVCEFRNLLGCAWSFGTHEIEGWVAHVASHLGGRFPGKSLCWFCDNAFFDGGETASTLTSNTKNDKRRLQFERRLRHVADHVVLDGYTYTHMRPDYHVIRHLYDHDIIYNAIFEQCMQYTELPESLRRTRLAGADKPGVSLPRVRASHPPPAADKPGASLPRVNASRSPPGADIILGSGDKNGAAIAAVTSNCESNFSRCIRHLESTGEEETATELRRLEAKFLDWKAYLGVFARGSASLDHLLDRQAQQRDLVLLALDMLDMSLAQMTTDPDDSESGESSDGETDRRAVELGGVRKSINELSRLAIHIRLSPTSSLDARVQAFGAKKAAEIAPFKALAMLAVNRLYPDSTDSIRRLLGEAMTDRYTRLLYWKYHDRKLRLDRRREDHITARHVFPQGRQRPPVPPAAPHQSRSPTKSEISNPAKPEESQMSFGTGLLSDTVPSNPASRVVIPPREGDIPIQRRAGASTVLGSKAKFPEPPKLKDGETSLPCPLCRKIFPEASFKDVVWWRQHVNDDLIPFICLVDACSESCKYASRAEWKAHTTHHHDNLWSRSRMPRTRDHMPTKRGDTSGSGDIPSPGNPTDDCPLCCLPLTQPGNSPNQRATAQKPLNQPGQEPSASDPGTKKAKKSVRFDAAASDPTPASENLDQIPADVAPFSTPRTSKDSLLDHIAEHMQFLALLTVRLAVKRVTIKSDDRSFSSAQEASSDGSPRNRSTLDTDIEFSSGDSRGESAEDSGDVPMPNMSPEDAGPRDHSGGEETPIHFTTAGAGKKRDGVFEANTYTSGTSRPADLVRSLCTDDIHEYLEKFHPTQGTCRWIEGNAAFQNWLDGRKRKLWIYGKLGAGKTYLAAHIIRHMRSEAEKSIQVANCFLNERLAERNSFDAILRSTVHQLITNNPSLCGDASLSLLEKTYNQQGARRADGTTANWLRKDLISLWRDILIRSTIKGNGLVIIIDGFDNIPTWDQERFLGCFEKIEKDRSRPVFRILILSRWCLSLADPARGFVGYQIEEQDTIQDIRRTTEIELSRFAGVAGYSEDFQKVLCDKLTQEAEGIYLWAAILISEVRIRLPGENELQRLLDGLPKAVAELFDSLFGKILSRRGNAAHKVRMILLWVVFGQESLTLDELNIVYALAGLCEQGGRPINNERLTLNMVLQEVFKAHLARLCGQLLSFSPNGHVTPIHRSLKKYLITAPWTFEDELRGSLPNHEAFYVSTQDAHAKLANMCAAYLAMPQFESAGEPFTATDDGRARWEVKVRTRIDQYKLLKYAALYWLKHFRYAGTPRPSRYDVLCDAETGFATSWCEVWWFFRKWPGLDFPKDSVQPIYEIEYCYR</sequence>
<gene>
    <name evidence="4" type="ORF">MAPG_07111</name>
</gene>
<feature type="compositionally biased region" description="Polar residues" evidence="2">
    <location>
        <begin position="743"/>
        <end position="762"/>
    </location>
</feature>
<dbReference type="PANTHER" id="PTHR10039:SF14">
    <property type="entry name" value="NACHT DOMAIN-CONTAINING PROTEIN"/>
    <property type="match status" value="1"/>
</dbReference>
<reference evidence="5" key="4">
    <citation type="journal article" date="2015" name="G3 (Bethesda)">
        <title>Genome sequences of three phytopathogenic species of the Magnaporthaceae family of fungi.</title>
        <authorList>
            <person name="Okagaki L.H."/>
            <person name="Nunes C.C."/>
            <person name="Sailsbery J."/>
            <person name="Clay B."/>
            <person name="Brown D."/>
            <person name="John T."/>
            <person name="Oh Y."/>
            <person name="Young N."/>
            <person name="Fitzgerald M."/>
            <person name="Haas B.J."/>
            <person name="Zeng Q."/>
            <person name="Young S."/>
            <person name="Adiconis X."/>
            <person name="Fan L."/>
            <person name="Levin J.Z."/>
            <person name="Mitchell T.K."/>
            <person name="Okubara P.A."/>
            <person name="Farman M.L."/>
            <person name="Kohn L.M."/>
            <person name="Birren B."/>
            <person name="Ma L.-J."/>
            <person name="Dean R.A."/>
        </authorList>
    </citation>
    <scope>NUCLEOTIDE SEQUENCE</scope>
    <source>
        <strain evidence="5">ATCC 64411 / 73-15</strain>
    </source>
</reference>
<feature type="domain" description="Nephrocystin 3-like N-terminal" evidence="3">
    <location>
        <begin position="857"/>
        <end position="1035"/>
    </location>
</feature>
<reference evidence="4" key="2">
    <citation type="submission" date="2010-05" db="EMBL/GenBank/DDBJ databases">
        <title>The Genome Sequence of Magnaporthe poae strain ATCC 64411.</title>
        <authorList>
            <consortium name="The Broad Institute Genome Sequencing Platform"/>
            <consortium name="Broad Institute Genome Sequencing Center for Infectious Disease"/>
            <person name="Ma L.-J."/>
            <person name="Dead R."/>
            <person name="Young S."/>
            <person name="Zeng Q."/>
            <person name="Koehrsen M."/>
            <person name="Alvarado L."/>
            <person name="Berlin A."/>
            <person name="Chapman S.B."/>
            <person name="Chen Z."/>
            <person name="Freedman E."/>
            <person name="Gellesch M."/>
            <person name="Goldberg J."/>
            <person name="Griggs A."/>
            <person name="Gujja S."/>
            <person name="Heilman E.R."/>
            <person name="Heiman D."/>
            <person name="Hepburn T."/>
            <person name="Howarth C."/>
            <person name="Jen D."/>
            <person name="Larson L."/>
            <person name="Mehta T."/>
            <person name="Neiman D."/>
            <person name="Pearson M."/>
            <person name="Roberts A."/>
            <person name="Saif S."/>
            <person name="Shea T."/>
            <person name="Shenoy N."/>
            <person name="Sisk P."/>
            <person name="Stolte C."/>
            <person name="Sykes S."/>
            <person name="Walk T."/>
            <person name="White J."/>
            <person name="Yandava C."/>
            <person name="Haas B."/>
            <person name="Nusbaum C."/>
            <person name="Birren B."/>
        </authorList>
    </citation>
    <scope>NUCLEOTIDE SEQUENCE</scope>
    <source>
        <strain evidence="4">ATCC 64411</strain>
    </source>
</reference>
<dbReference type="OMA" id="DECHEVE"/>
<dbReference type="Gene3D" id="3.40.50.300">
    <property type="entry name" value="P-loop containing nucleotide triphosphate hydrolases"/>
    <property type="match status" value="1"/>
</dbReference>
<evidence type="ECO:0000313" key="4">
    <source>
        <dbReference type="EMBL" id="KLU88124.1"/>
    </source>
</evidence>
<feature type="region of interest" description="Disordered" evidence="2">
    <location>
        <begin position="586"/>
        <end position="625"/>
    </location>
</feature>
<evidence type="ECO:0000256" key="2">
    <source>
        <dbReference type="SAM" id="MobiDB-lite"/>
    </source>
</evidence>
<keyword evidence="1" id="KW-0677">Repeat</keyword>
<protein>
    <recommendedName>
        <fullName evidence="3">Nephrocystin 3-like N-terminal domain-containing protein</fullName>
    </recommendedName>
</protein>
<accession>A0A0C4E3U0</accession>
<proteinExistence type="predicted"/>
<dbReference type="eggNOG" id="ENOG502RFB4">
    <property type="taxonomic scope" value="Eukaryota"/>
</dbReference>
<feature type="compositionally biased region" description="Basic and acidic residues" evidence="2">
    <location>
        <begin position="602"/>
        <end position="613"/>
    </location>
</feature>
<feature type="compositionally biased region" description="Acidic residues" evidence="2">
    <location>
        <begin position="314"/>
        <end position="326"/>
    </location>
</feature>
<dbReference type="EMBL" id="GL876971">
    <property type="protein sequence ID" value="KLU88124.1"/>
    <property type="molecule type" value="Genomic_DNA"/>
</dbReference>